<reference evidence="1" key="1">
    <citation type="submission" date="2018-05" db="EMBL/GenBank/DDBJ databases">
        <authorList>
            <person name="Lanie J.A."/>
            <person name="Ng W.-L."/>
            <person name="Kazmierczak K.M."/>
            <person name="Andrzejewski T.M."/>
            <person name="Davidsen T.M."/>
            <person name="Wayne K.J."/>
            <person name="Tettelin H."/>
            <person name="Glass J.I."/>
            <person name="Rusch D."/>
            <person name="Podicherti R."/>
            <person name="Tsui H.-C.T."/>
            <person name="Winkler M.E."/>
        </authorList>
    </citation>
    <scope>NUCLEOTIDE SEQUENCE</scope>
</reference>
<gene>
    <name evidence="1" type="ORF">METZ01_LOCUS336105</name>
</gene>
<evidence type="ECO:0008006" key="2">
    <source>
        <dbReference type="Google" id="ProtNLM"/>
    </source>
</evidence>
<dbReference type="AlphaFoldDB" id="A0A382QG61"/>
<sequence>MIHQLAVPNEAVAYIMFQRTSYSRLTNSFTYRVFDKIFPFSFYNQLVRYEAKTNPSRIKVLYENDMRREYLSIFKYLTKSCSTILDIGCGLAGIDIFLHRHYQYNNPVFYLLDKTYTEGNVYYGFKSKGAFYNSLKIAQTMLINNGLSVKNIHTLEANKNNDINIDCKIDLVISLISWGFHYPVEIYLNRVYDLLKNSGLIIMDIRKKTNGIESLKKKFKKVFIIMENEKYQRVLAIK</sequence>
<dbReference type="InterPro" id="IPR029063">
    <property type="entry name" value="SAM-dependent_MTases_sf"/>
</dbReference>
<accession>A0A382QG61</accession>
<dbReference type="EMBL" id="UINC01113558">
    <property type="protein sequence ID" value="SVC83251.1"/>
    <property type="molecule type" value="Genomic_DNA"/>
</dbReference>
<dbReference type="SUPFAM" id="SSF53335">
    <property type="entry name" value="S-adenosyl-L-methionine-dependent methyltransferases"/>
    <property type="match status" value="1"/>
</dbReference>
<proteinExistence type="predicted"/>
<evidence type="ECO:0000313" key="1">
    <source>
        <dbReference type="EMBL" id="SVC83251.1"/>
    </source>
</evidence>
<organism evidence="1">
    <name type="scientific">marine metagenome</name>
    <dbReference type="NCBI Taxonomy" id="408172"/>
    <lineage>
        <taxon>unclassified sequences</taxon>
        <taxon>metagenomes</taxon>
        <taxon>ecological metagenomes</taxon>
    </lineage>
</organism>
<dbReference type="Gene3D" id="3.40.50.150">
    <property type="entry name" value="Vaccinia Virus protein VP39"/>
    <property type="match status" value="1"/>
</dbReference>
<protein>
    <recommendedName>
        <fullName evidence="2">Methyltransferase type 11 domain-containing protein</fullName>
    </recommendedName>
</protein>
<name>A0A382QG61_9ZZZZ</name>